<reference evidence="2" key="1">
    <citation type="submission" date="2025-05" db="UniProtKB">
        <authorList>
            <consortium name="EnsemblMetazoa"/>
        </authorList>
    </citation>
    <scope>IDENTIFICATION</scope>
</reference>
<feature type="region of interest" description="Disordered" evidence="1">
    <location>
        <begin position="55"/>
        <end position="74"/>
    </location>
</feature>
<evidence type="ECO:0000256" key="1">
    <source>
        <dbReference type="SAM" id="MobiDB-lite"/>
    </source>
</evidence>
<sequence length="889" mass="100740">MDTSKRGYALLKAAKVVQVQDKDKPSTSINYKLEKEGNAIPDIVLKSCTIKEDVSPKELEGYPSKNDSGDSWKNYAAANQSQVIQSKGKTKKNSIMKEYIASSNQLQEDPSKSDSDDSYENYAAANQSQDVIQSKGKTKKSCSIKEDNVSSNQLQGDPSKSDSDDSCENYAVANQSQDVIQSKGKTKKSCSIKEDNASSNQLQGDPSKSDSDDSCENYAAPIQSQVVIQSKGKTKKLKNFCYYCETDVTNFARHVTVHHSAELGVIQLNSKPVNSLERKRLLAKLRNKGNYLKHEDDGPRKVRRSTVLGRSSLPCDNCLGYFSSKLLYRHRKKCSGKSGPAQSIGQNVLASHIKVDERLKREIFPRMRADKISLEAKTDALICAFGSRFLRVHREHHFATVTSRKMRELARILIELKKINPEIKSLFDALQPKYFDNIVQATQIASGYKSSNDSFDAPSYAMNIVNSFKQCCDIAINFVIKKKANYESITAAEAEAQLRTMLHLFTTNWRYEISSQAANNLNLKRWNKITIVPLANDLKIMKDFLIDLSKKAAAELQVNTNKVSAYNTLLETSYCQVLLLNRRRPGELQRMKLDTYLSCTNDKSTYEEFSLITSPSEQILLKTFKRVVIRGKRHRGVPVLFSKDVQSNINLLIRARPNIVPEENIFLFGKPNSRNEISGYKILRKYARLSGAKNPDAISSTRLRKHLATISQSFNMTEADIEQLALFMGHTVGVHRGSYRLPDDVYQTAKLAKLLLVMETGSGESFKGKSLDDIQLNMDENIMTETNEPEDKEYENFQEDVVVVEAEKSKPQNVKNAIVTSTTKKRTLVPWTEDQKVFAKRFFAKNIKKRKAPNRRECEDLIEKYPDTFRNKSWLKIKVFIQNQYSRKP</sequence>
<feature type="region of interest" description="Disordered" evidence="1">
    <location>
        <begin position="81"/>
        <end position="216"/>
    </location>
</feature>
<feature type="compositionally biased region" description="Polar residues" evidence="1">
    <location>
        <begin position="197"/>
        <end position="206"/>
    </location>
</feature>
<evidence type="ECO:0000313" key="3">
    <source>
        <dbReference type="Proteomes" id="UP001652700"/>
    </source>
</evidence>
<evidence type="ECO:0000313" key="2">
    <source>
        <dbReference type="EnsemblMetazoa" id="XP_050516298.1"/>
    </source>
</evidence>
<dbReference type="RefSeq" id="XP_050516298.1">
    <property type="nucleotide sequence ID" value="XM_050660341.1"/>
</dbReference>
<protein>
    <recommendedName>
        <fullName evidence="4">Tyr recombinase domain-containing protein</fullName>
    </recommendedName>
</protein>
<dbReference type="Proteomes" id="UP001652700">
    <property type="component" value="Unplaced"/>
</dbReference>
<name>A0ABM5L1I7_DIAVI</name>
<dbReference type="PANTHER" id="PTHR33480:SF1">
    <property type="entry name" value="TYR RECOMBINASE DOMAIN-CONTAINING PROTEIN"/>
    <property type="match status" value="1"/>
</dbReference>
<feature type="compositionally biased region" description="Polar residues" evidence="1">
    <location>
        <begin position="149"/>
        <end position="158"/>
    </location>
</feature>
<organism evidence="2 3">
    <name type="scientific">Diabrotica virgifera virgifera</name>
    <name type="common">western corn rootworm</name>
    <dbReference type="NCBI Taxonomy" id="50390"/>
    <lineage>
        <taxon>Eukaryota</taxon>
        <taxon>Metazoa</taxon>
        <taxon>Ecdysozoa</taxon>
        <taxon>Arthropoda</taxon>
        <taxon>Hexapoda</taxon>
        <taxon>Insecta</taxon>
        <taxon>Pterygota</taxon>
        <taxon>Neoptera</taxon>
        <taxon>Endopterygota</taxon>
        <taxon>Coleoptera</taxon>
        <taxon>Polyphaga</taxon>
        <taxon>Cucujiformia</taxon>
        <taxon>Chrysomeloidea</taxon>
        <taxon>Chrysomelidae</taxon>
        <taxon>Galerucinae</taxon>
        <taxon>Diabroticina</taxon>
        <taxon>Diabroticites</taxon>
        <taxon>Diabrotica</taxon>
    </lineage>
</organism>
<accession>A0ABM5L1I7</accession>
<feature type="compositionally biased region" description="Polar residues" evidence="1">
    <location>
        <begin position="65"/>
        <end position="74"/>
    </location>
</feature>
<keyword evidence="3" id="KW-1185">Reference proteome</keyword>
<dbReference type="GeneID" id="126891159"/>
<dbReference type="PANTHER" id="PTHR33480">
    <property type="entry name" value="SET DOMAIN-CONTAINING PROTEIN-RELATED"/>
    <property type="match status" value="1"/>
</dbReference>
<evidence type="ECO:0008006" key="4">
    <source>
        <dbReference type="Google" id="ProtNLM"/>
    </source>
</evidence>
<proteinExistence type="predicted"/>
<dbReference type="EnsemblMetazoa" id="XM_050660341.1">
    <property type="protein sequence ID" value="XP_050516298.1"/>
    <property type="gene ID" value="LOC126891159"/>
</dbReference>